<organism evidence="1">
    <name type="scientific">marine metagenome</name>
    <dbReference type="NCBI Taxonomy" id="408172"/>
    <lineage>
        <taxon>unclassified sequences</taxon>
        <taxon>metagenomes</taxon>
        <taxon>ecological metagenomes</taxon>
    </lineage>
</organism>
<gene>
    <name evidence="1" type="ORF">METZ01_LOCUS301067</name>
</gene>
<protein>
    <submittedName>
        <fullName evidence="1">Uncharacterized protein</fullName>
    </submittedName>
</protein>
<dbReference type="EMBL" id="UINC01093633">
    <property type="protein sequence ID" value="SVC48213.1"/>
    <property type="molecule type" value="Genomic_DNA"/>
</dbReference>
<accession>A0A382MGU3</accession>
<feature type="non-terminal residue" evidence="1">
    <location>
        <position position="45"/>
    </location>
</feature>
<reference evidence="1" key="1">
    <citation type="submission" date="2018-05" db="EMBL/GenBank/DDBJ databases">
        <authorList>
            <person name="Lanie J.A."/>
            <person name="Ng W.-L."/>
            <person name="Kazmierczak K.M."/>
            <person name="Andrzejewski T.M."/>
            <person name="Davidsen T.M."/>
            <person name="Wayne K.J."/>
            <person name="Tettelin H."/>
            <person name="Glass J.I."/>
            <person name="Rusch D."/>
            <person name="Podicherti R."/>
            <person name="Tsui H.-C.T."/>
            <person name="Winkler M.E."/>
        </authorList>
    </citation>
    <scope>NUCLEOTIDE SEQUENCE</scope>
</reference>
<dbReference type="AlphaFoldDB" id="A0A382MGU3"/>
<evidence type="ECO:0000313" key="1">
    <source>
        <dbReference type="EMBL" id="SVC48213.1"/>
    </source>
</evidence>
<sequence>MLQETATIKKLGRDFHMNVRAAQSGLNQQDLEDIVSMVLGFVRDQ</sequence>
<proteinExistence type="predicted"/>
<name>A0A382MGU3_9ZZZZ</name>